<dbReference type="InterPro" id="IPR056924">
    <property type="entry name" value="SH3_Tf2-1"/>
</dbReference>
<comment type="caution">
    <text evidence="2">The sequence shown here is derived from an EMBL/GenBank/DDBJ whole genome shotgun (WGS) entry which is preliminary data.</text>
</comment>
<dbReference type="AlphaFoldDB" id="A0A371HUB4"/>
<sequence>MEKKAKQYLKHANKSKREMVFQEGDLVWVHLSKNSFPNLRKSKLLPSGDAPFKILKRINNNAYIVDMSQDYGGRNSFNVIDLSPFGEHDMDMDFLGEDTHKGKESMKTNVLQGPMTRSRMKKFQEEMHKEICLLMGQEGPTNGPKRFSNRVMHVDPWGSSERKHELTRTMTRGRIKRLQEMEAFQTLKEKEEP</sequence>
<proteinExistence type="predicted"/>
<reference evidence="2" key="1">
    <citation type="submission" date="2018-05" db="EMBL/GenBank/DDBJ databases">
        <title>Draft genome of Mucuna pruriens seed.</title>
        <authorList>
            <person name="Nnadi N.E."/>
            <person name="Vos R."/>
            <person name="Hasami M.H."/>
            <person name="Devisetty U.K."/>
            <person name="Aguiy J.C."/>
        </authorList>
    </citation>
    <scope>NUCLEOTIDE SEQUENCE [LARGE SCALE GENOMIC DNA]</scope>
    <source>
        <strain evidence="2">JCA_2017</strain>
    </source>
</reference>
<feature type="domain" description="Tf2-1-like SH3-like" evidence="1">
    <location>
        <begin position="24"/>
        <end position="85"/>
    </location>
</feature>
<protein>
    <recommendedName>
        <fullName evidence="1">Tf2-1-like SH3-like domain-containing protein</fullName>
    </recommendedName>
</protein>
<evidence type="ECO:0000313" key="2">
    <source>
        <dbReference type="EMBL" id="RDY06379.1"/>
    </source>
</evidence>
<evidence type="ECO:0000259" key="1">
    <source>
        <dbReference type="Pfam" id="PF24626"/>
    </source>
</evidence>
<organism evidence="2 3">
    <name type="scientific">Mucuna pruriens</name>
    <name type="common">Velvet bean</name>
    <name type="synonym">Dolichos pruriens</name>
    <dbReference type="NCBI Taxonomy" id="157652"/>
    <lineage>
        <taxon>Eukaryota</taxon>
        <taxon>Viridiplantae</taxon>
        <taxon>Streptophyta</taxon>
        <taxon>Embryophyta</taxon>
        <taxon>Tracheophyta</taxon>
        <taxon>Spermatophyta</taxon>
        <taxon>Magnoliopsida</taxon>
        <taxon>eudicotyledons</taxon>
        <taxon>Gunneridae</taxon>
        <taxon>Pentapetalae</taxon>
        <taxon>rosids</taxon>
        <taxon>fabids</taxon>
        <taxon>Fabales</taxon>
        <taxon>Fabaceae</taxon>
        <taxon>Papilionoideae</taxon>
        <taxon>50 kb inversion clade</taxon>
        <taxon>NPAAA clade</taxon>
        <taxon>indigoferoid/millettioid clade</taxon>
        <taxon>Phaseoleae</taxon>
        <taxon>Mucuna</taxon>
    </lineage>
</organism>
<dbReference type="Pfam" id="PF24626">
    <property type="entry name" value="SH3_Tf2-1"/>
    <property type="match status" value="1"/>
</dbReference>
<evidence type="ECO:0000313" key="3">
    <source>
        <dbReference type="Proteomes" id="UP000257109"/>
    </source>
</evidence>
<feature type="non-terminal residue" evidence="2">
    <location>
        <position position="1"/>
    </location>
</feature>
<dbReference type="OrthoDB" id="1106313at2759"/>
<dbReference type="Proteomes" id="UP000257109">
    <property type="component" value="Unassembled WGS sequence"/>
</dbReference>
<dbReference type="EMBL" id="QJKJ01001698">
    <property type="protein sequence ID" value="RDY06379.1"/>
    <property type="molecule type" value="Genomic_DNA"/>
</dbReference>
<feature type="non-terminal residue" evidence="2">
    <location>
        <position position="193"/>
    </location>
</feature>
<keyword evidence="3" id="KW-1185">Reference proteome</keyword>
<accession>A0A371HUB4</accession>
<gene>
    <name evidence="2" type="ORF">CR513_09637</name>
</gene>
<name>A0A371HUB4_MUCPR</name>